<dbReference type="Pfam" id="PF04263">
    <property type="entry name" value="TPK_catalytic"/>
    <property type="match status" value="1"/>
</dbReference>
<evidence type="ECO:0000256" key="5">
    <source>
        <dbReference type="NCBIfam" id="TIGR01378"/>
    </source>
</evidence>
<dbReference type="GO" id="GO:0005524">
    <property type="term" value="F:ATP binding"/>
    <property type="evidence" value="ECO:0007669"/>
    <property type="project" value="UniProtKB-KW"/>
</dbReference>
<dbReference type="GO" id="GO:0030975">
    <property type="term" value="F:thiamine binding"/>
    <property type="evidence" value="ECO:0007669"/>
    <property type="project" value="InterPro"/>
</dbReference>
<proteinExistence type="predicted"/>
<dbReference type="InterPro" id="IPR036759">
    <property type="entry name" value="TPK_catalytic_sf"/>
</dbReference>
<evidence type="ECO:0000313" key="7">
    <source>
        <dbReference type="EMBL" id="SCP98059.1"/>
    </source>
</evidence>
<dbReference type="InterPro" id="IPR053149">
    <property type="entry name" value="TPK"/>
</dbReference>
<evidence type="ECO:0000256" key="1">
    <source>
        <dbReference type="ARBA" id="ARBA00022679"/>
    </source>
</evidence>
<dbReference type="CDD" id="cd07995">
    <property type="entry name" value="TPK"/>
    <property type="match status" value="1"/>
</dbReference>
<name>A0A1D3TVA8_9FIRM</name>
<evidence type="ECO:0000313" key="8">
    <source>
        <dbReference type="Proteomes" id="UP000199315"/>
    </source>
</evidence>
<dbReference type="EMBL" id="FMKA01000016">
    <property type="protein sequence ID" value="SCP98059.1"/>
    <property type="molecule type" value="Genomic_DNA"/>
</dbReference>
<keyword evidence="8" id="KW-1185">Reference proteome</keyword>
<dbReference type="PANTHER" id="PTHR41299">
    <property type="entry name" value="THIAMINE PYROPHOSPHOKINASE"/>
    <property type="match status" value="1"/>
</dbReference>
<dbReference type="RefSeq" id="WP_091234820.1">
    <property type="nucleotide sequence ID" value="NZ_FMKA01000016.1"/>
</dbReference>
<keyword evidence="2" id="KW-0547">Nucleotide-binding</keyword>
<sequence length="219" mass="24525">MKTLIVSGGSINREFALDFCAGQEWDRIIGVDAGTEFLFRNGLLPTDLVGDFDTISREVMDNYQDRPDVNIRRYRPEKDVTDTQAAVELALEYGSSEIYIIGGLGGRMDHTLANINILTIPLEHGVPCYLVDESNKICLLDHGMVLKKSDQYGKYVSFLPHTTEVKGLTLKGFKYPLTNHTLTCRDSLGVSNEIAEEAAEADFSEGILIMIQSRDWKDR</sequence>
<evidence type="ECO:0000256" key="3">
    <source>
        <dbReference type="ARBA" id="ARBA00022777"/>
    </source>
</evidence>
<dbReference type="SUPFAM" id="SSF63862">
    <property type="entry name" value="Thiamin pyrophosphokinase, substrate-binding domain"/>
    <property type="match status" value="1"/>
</dbReference>
<dbReference type="NCBIfam" id="TIGR01378">
    <property type="entry name" value="thi_PPkinase"/>
    <property type="match status" value="1"/>
</dbReference>
<dbReference type="SMART" id="SM00983">
    <property type="entry name" value="TPK_B1_binding"/>
    <property type="match status" value="1"/>
</dbReference>
<evidence type="ECO:0000256" key="4">
    <source>
        <dbReference type="ARBA" id="ARBA00022840"/>
    </source>
</evidence>
<dbReference type="InterPro" id="IPR007373">
    <property type="entry name" value="Thiamin_PyroPKinase_B1-bd"/>
</dbReference>
<dbReference type="Proteomes" id="UP000199315">
    <property type="component" value="Unassembled WGS sequence"/>
</dbReference>
<dbReference type="EC" id="2.7.6.2" evidence="5"/>
<dbReference type="Pfam" id="PF04265">
    <property type="entry name" value="TPK_B1_binding"/>
    <property type="match status" value="1"/>
</dbReference>
<protein>
    <recommendedName>
        <fullName evidence="5">Thiamine diphosphokinase</fullName>
        <ecNumber evidence="5">2.7.6.2</ecNumber>
    </recommendedName>
</protein>
<dbReference type="GO" id="GO:0016301">
    <property type="term" value="F:kinase activity"/>
    <property type="evidence" value="ECO:0007669"/>
    <property type="project" value="UniProtKB-KW"/>
</dbReference>
<evidence type="ECO:0000256" key="2">
    <source>
        <dbReference type="ARBA" id="ARBA00022741"/>
    </source>
</evidence>
<dbReference type="Gene3D" id="3.40.50.10240">
    <property type="entry name" value="Thiamin pyrophosphokinase, catalytic domain"/>
    <property type="match status" value="1"/>
</dbReference>
<dbReference type="OrthoDB" id="9804377at2"/>
<evidence type="ECO:0000259" key="6">
    <source>
        <dbReference type="SMART" id="SM00983"/>
    </source>
</evidence>
<keyword evidence="1" id="KW-0808">Transferase</keyword>
<keyword evidence="4" id="KW-0067">ATP-binding</keyword>
<dbReference type="GO" id="GO:0006772">
    <property type="term" value="P:thiamine metabolic process"/>
    <property type="evidence" value="ECO:0007669"/>
    <property type="project" value="UniProtKB-UniRule"/>
</dbReference>
<dbReference type="PANTHER" id="PTHR41299:SF1">
    <property type="entry name" value="THIAMINE PYROPHOSPHOKINASE"/>
    <property type="match status" value="1"/>
</dbReference>
<dbReference type="SUPFAM" id="SSF63999">
    <property type="entry name" value="Thiamin pyrophosphokinase, catalytic domain"/>
    <property type="match status" value="1"/>
</dbReference>
<organism evidence="7 8">
    <name type="scientific">Anaerobium acetethylicum</name>
    <dbReference type="NCBI Taxonomy" id="1619234"/>
    <lineage>
        <taxon>Bacteria</taxon>
        <taxon>Bacillati</taxon>
        <taxon>Bacillota</taxon>
        <taxon>Clostridia</taxon>
        <taxon>Lachnospirales</taxon>
        <taxon>Lachnospiraceae</taxon>
        <taxon>Anaerobium</taxon>
    </lineage>
</organism>
<dbReference type="AlphaFoldDB" id="A0A1D3TVA8"/>
<gene>
    <name evidence="7" type="ORF">SAMN05421730_101628</name>
</gene>
<reference evidence="7 8" key="1">
    <citation type="submission" date="2016-09" db="EMBL/GenBank/DDBJ databases">
        <authorList>
            <person name="Capua I."/>
            <person name="De Benedictis P."/>
            <person name="Joannis T."/>
            <person name="Lombin L.H."/>
            <person name="Cattoli G."/>
        </authorList>
    </citation>
    <scope>NUCLEOTIDE SEQUENCE [LARGE SCALE GENOMIC DNA]</scope>
    <source>
        <strain evidence="7 8">GluBS11</strain>
    </source>
</reference>
<dbReference type="InterPro" id="IPR007371">
    <property type="entry name" value="TPK_catalytic"/>
</dbReference>
<accession>A0A1D3TVA8</accession>
<dbReference type="GO" id="GO:0009229">
    <property type="term" value="P:thiamine diphosphate biosynthetic process"/>
    <property type="evidence" value="ECO:0007669"/>
    <property type="project" value="InterPro"/>
</dbReference>
<dbReference type="InterPro" id="IPR006282">
    <property type="entry name" value="Thi_PPkinase"/>
</dbReference>
<dbReference type="GO" id="GO:0004788">
    <property type="term" value="F:thiamine diphosphokinase activity"/>
    <property type="evidence" value="ECO:0007669"/>
    <property type="project" value="UniProtKB-UniRule"/>
</dbReference>
<dbReference type="InterPro" id="IPR036371">
    <property type="entry name" value="TPK_B1-bd_sf"/>
</dbReference>
<feature type="domain" description="Thiamin pyrophosphokinase thiamin-binding" evidence="6">
    <location>
        <begin position="143"/>
        <end position="209"/>
    </location>
</feature>
<dbReference type="STRING" id="1619234.SAMN05421730_101628"/>
<keyword evidence="3 7" id="KW-0418">Kinase</keyword>